<evidence type="ECO:0000256" key="9">
    <source>
        <dbReference type="ARBA" id="ARBA00022989"/>
    </source>
</evidence>
<feature type="transmembrane region" description="Helical" evidence="15">
    <location>
        <begin position="112"/>
        <end position="133"/>
    </location>
</feature>
<dbReference type="Proteomes" id="UP000268016">
    <property type="component" value="Unassembled WGS sequence"/>
</dbReference>
<dbReference type="InterPro" id="IPR005265">
    <property type="entry name" value="HemJ-like"/>
</dbReference>
<evidence type="ECO:0000256" key="10">
    <source>
        <dbReference type="ARBA" id="ARBA00023002"/>
    </source>
</evidence>
<comment type="caution">
    <text evidence="16">The sequence shown here is derived from an EMBL/GenBank/DDBJ whole genome shotgun (WGS) entry which is preliminary data.</text>
</comment>
<dbReference type="PANTHER" id="PTHR40255:SF1">
    <property type="entry name" value="PROTOPORPHYRINOGEN IX OXIDASE"/>
    <property type="match status" value="1"/>
</dbReference>
<feature type="transmembrane region" description="Helical" evidence="15">
    <location>
        <begin position="49"/>
        <end position="72"/>
    </location>
</feature>
<evidence type="ECO:0000256" key="11">
    <source>
        <dbReference type="ARBA" id="ARBA00023004"/>
    </source>
</evidence>
<evidence type="ECO:0000256" key="3">
    <source>
        <dbReference type="ARBA" id="ARBA00006501"/>
    </source>
</evidence>
<evidence type="ECO:0000256" key="13">
    <source>
        <dbReference type="ARBA" id="ARBA00048390"/>
    </source>
</evidence>
<dbReference type="UniPathway" id="UPA00251">
    <property type="reaction ID" value="UER00324"/>
</dbReference>
<evidence type="ECO:0000313" key="16">
    <source>
        <dbReference type="EMBL" id="ROT97731.1"/>
    </source>
</evidence>
<keyword evidence="7 15" id="KW-0812">Transmembrane</keyword>
<name>A0A3N2QRC1_9RHOB</name>
<keyword evidence="11 14" id="KW-0408">Iron</keyword>
<protein>
    <recommendedName>
        <fullName evidence="4 14">Protoporphyrinogen IX oxidase</fullName>
        <ecNumber evidence="14">1.3.99.-</ecNumber>
    </recommendedName>
</protein>
<dbReference type="PIRSF" id="PIRSF004638">
    <property type="entry name" value="UCP004638"/>
    <property type="match status" value="1"/>
</dbReference>
<comment type="catalytic activity">
    <reaction evidence="13 14">
        <text>protoporphyrinogen IX + 3 A = protoporphyrin IX + 3 AH2</text>
        <dbReference type="Rhea" id="RHEA:62000"/>
        <dbReference type="ChEBI" id="CHEBI:13193"/>
        <dbReference type="ChEBI" id="CHEBI:17499"/>
        <dbReference type="ChEBI" id="CHEBI:57306"/>
        <dbReference type="ChEBI" id="CHEBI:57307"/>
    </reaction>
</comment>
<evidence type="ECO:0000256" key="2">
    <source>
        <dbReference type="ARBA" id="ARBA00005073"/>
    </source>
</evidence>
<evidence type="ECO:0000256" key="14">
    <source>
        <dbReference type="PIRNR" id="PIRNR004638"/>
    </source>
</evidence>
<dbReference type="Pfam" id="PF03653">
    <property type="entry name" value="UPF0093"/>
    <property type="match status" value="1"/>
</dbReference>
<reference evidence="16 17" key="1">
    <citation type="submission" date="2018-10" db="EMBL/GenBank/DDBJ databases">
        <title>Histidinibacterium lentulum gen. nov., sp. nov., a marine bacterium from the culture broth of Picochlorum sp. 122.</title>
        <authorList>
            <person name="Wang G."/>
        </authorList>
    </citation>
    <scope>NUCLEOTIDE SEQUENCE [LARGE SCALE GENOMIC DNA]</scope>
    <source>
        <strain evidence="16 17">B17</strain>
    </source>
</reference>
<dbReference type="EC" id="1.3.99.-" evidence="14"/>
<keyword evidence="12 14" id="KW-0472">Membrane</keyword>
<feature type="transmembrane region" description="Helical" evidence="15">
    <location>
        <begin position="78"/>
        <end position="100"/>
    </location>
</feature>
<dbReference type="RefSeq" id="WP_123643735.1">
    <property type="nucleotide sequence ID" value="NZ_ML119091.1"/>
</dbReference>
<dbReference type="AlphaFoldDB" id="A0A3N2QRC1"/>
<organism evidence="16 17">
    <name type="scientific">Histidinibacterium lentulum</name>
    <dbReference type="NCBI Taxonomy" id="2480588"/>
    <lineage>
        <taxon>Bacteria</taxon>
        <taxon>Pseudomonadati</taxon>
        <taxon>Pseudomonadota</taxon>
        <taxon>Alphaproteobacteria</taxon>
        <taxon>Rhodobacterales</taxon>
        <taxon>Paracoccaceae</taxon>
        <taxon>Histidinibacterium</taxon>
    </lineage>
</organism>
<evidence type="ECO:0000256" key="6">
    <source>
        <dbReference type="ARBA" id="ARBA00022617"/>
    </source>
</evidence>
<sequence length="137" mass="15657">MDWVKIIHLLCVLGWMTGIFAVPRGLIYWKREYASLGKMGPAGDFTFRLYRFAAGLGVIALVTGLWLAWVWWSFAAWTLLKLALVLVIAAHYVWTGLLVRDAMRGRFGHGETWYRVFNEVSVLVVIAVLWVVVVKPF</sequence>
<keyword evidence="9 15" id="KW-1133">Transmembrane helix</keyword>
<feature type="transmembrane region" description="Helical" evidence="15">
    <location>
        <begin position="6"/>
        <end position="29"/>
    </location>
</feature>
<evidence type="ECO:0000256" key="15">
    <source>
        <dbReference type="SAM" id="Phobius"/>
    </source>
</evidence>
<evidence type="ECO:0000256" key="4">
    <source>
        <dbReference type="ARBA" id="ARBA00017504"/>
    </source>
</evidence>
<dbReference type="PANTHER" id="PTHR40255">
    <property type="entry name" value="UPF0093 MEMBRANE PROTEIN SLR1790"/>
    <property type="match status" value="1"/>
</dbReference>
<dbReference type="GO" id="GO:0046872">
    <property type="term" value="F:metal ion binding"/>
    <property type="evidence" value="ECO:0007669"/>
    <property type="project" value="UniProtKB-UniRule"/>
</dbReference>
<comment type="subcellular location">
    <subcellularLocation>
        <location evidence="1">Cell membrane</location>
        <topology evidence="1">Multi-pass membrane protein</topology>
    </subcellularLocation>
</comment>
<comment type="function">
    <text evidence="14">Catalyzes the oxidation of protoporphyrinogen IX to protoporphyrin IX.</text>
</comment>
<comment type="similarity">
    <text evidence="3 14">Belongs to the HemJ family.</text>
</comment>
<keyword evidence="6 14" id="KW-0349">Heme</keyword>
<comment type="pathway">
    <text evidence="2 14">Porphyrin-containing compound metabolism; protoporphyrin-IX biosynthesis; protoporphyrin-IX from protoporphyrinogen-IX: step 1/1.</text>
</comment>
<evidence type="ECO:0000256" key="8">
    <source>
        <dbReference type="ARBA" id="ARBA00022723"/>
    </source>
</evidence>
<dbReference type="EMBL" id="RDRB01000011">
    <property type="protein sequence ID" value="ROT97731.1"/>
    <property type="molecule type" value="Genomic_DNA"/>
</dbReference>
<dbReference type="GO" id="GO:0006782">
    <property type="term" value="P:protoporphyrinogen IX biosynthetic process"/>
    <property type="evidence" value="ECO:0007669"/>
    <property type="project" value="UniProtKB-UniRule"/>
</dbReference>
<proteinExistence type="inferred from homology"/>
<evidence type="ECO:0000256" key="12">
    <source>
        <dbReference type="ARBA" id="ARBA00023136"/>
    </source>
</evidence>
<keyword evidence="10" id="KW-0560">Oxidoreductase</keyword>
<evidence type="ECO:0000313" key="17">
    <source>
        <dbReference type="Proteomes" id="UP000268016"/>
    </source>
</evidence>
<accession>A0A3N2QRC1</accession>
<dbReference type="GO" id="GO:0005886">
    <property type="term" value="C:plasma membrane"/>
    <property type="evidence" value="ECO:0007669"/>
    <property type="project" value="UniProtKB-SubCell"/>
</dbReference>
<evidence type="ECO:0000256" key="1">
    <source>
        <dbReference type="ARBA" id="ARBA00004651"/>
    </source>
</evidence>
<gene>
    <name evidence="16" type="ORF">EAT49_18155</name>
</gene>
<keyword evidence="17" id="KW-1185">Reference proteome</keyword>
<keyword evidence="8 14" id="KW-0479">Metal-binding</keyword>
<keyword evidence="5 14" id="KW-1003">Cell membrane</keyword>
<evidence type="ECO:0000256" key="5">
    <source>
        <dbReference type="ARBA" id="ARBA00022475"/>
    </source>
</evidence>
<evidence type="ECO:0000256" key="7">
    <source>
        <dbReference type="ARBA" id="ARBA00022692"/>
    </source>
</evidence>
<dbReference type="OrthoDB" id="9800824at2"/>
<comment type="cofactor">
    <cofactor evidence="14">
        <name>heme b</name>
        <dbReference type="ChEBI" id="CHEBI:60344"/>
    </cofactor>
    <text evidence="14">Binds 1 heme b (iron(II)-protoporphyrin IX) group per subunit.</text>
</comment>
<dbReference type="GO" id="GO:0070818">
    <property type="term" value="F:protoporphyrinogen oxidase activity"/>
    <property type="evidence" value="ECO:0007669"/>
    <property type="project" value="UniProtKB-UniRule"/>
</dbReference>